<gene>
    <name evidence="1" type="ORF">CTI12_AA192230</name>
</gene>
<comment type="caution">
    <text evidence="1">The sequence shown here is derived from an EMBL/GenBank/DDBJ whole genome shotgun (WGS) entry which is preliminary data.</text>
</comment>
<sequence length="120" mass="13786">MVAFCETVSFVPNVWHCRTFQPSGLFVARVDMQGSAPGLHAIFTGEDDTWDAWLKIPSSGFSGTVHFRGTGIKLRRGYAPSQSPKPNHLYFYCFMDELRQHIEEEMDDYYSQKEADEKIK</sequence>
<dbReference type="Proteomes" id="UP000245207">
    <property type="component" value="Unassembled WGS sequence"/>
</dbReference>
<protein>
    <submittedName>
        <fullName evidence="1">Shoot gravitropism 2 (SGR2)</fullName>
    </submittedName>
</protein>
<name>A0A2U1P557_ARTAN</name>
<evidence type="ECO:0000313" key="1">
    <source>
        <dbReference type="EMBL" id="PWA80896.1"/>
    </source>
</evidence>
<dbReference type="AlphaFoldDB" id="A0A2U1P557"/>
<dbReference type="EMBL" id="PKPP01001659">
    <property type="protein sequence ID" value="PWA80896.1"/>
    <property type="molecule type" value="Genomic_DNA"/>
</dbReference>
<proteinExistence type="predicted"/>
<dbReference type="STRING" id="35608.A0A2U1P557"/>
<organism evidence="1 2">
    <name type="scientific">Artemisia annua</name>
    <name type="common">Sweet wormwood</name>
    <dbReference type="NCBI Taxonomy" id="35608"/>
    <lineage>
        <taxon>Eukaryota</taxon>
        <taxon>Viridiplantae</taxon>
        <taxon>Streptophyta</taxon>
        <taxon>Embryophyta</taxon>
        <taxon>Tracheophyta</taxon>
        <taxon>Spermatophyta</taxon>
        <taxon>Magnoliopsida</taxon>
        <taxon>eudicotyledons</taxon>
        <taxon>Gunneridae</taxon>
        <taxon>Pentapetalae</taxon>
        <taxon>asterids</taxon>
        <taxon>campanulids</taxon>
        <taxon>Asterales</taxon>
        <taxon>Asteraceae</taxon>
        <taxon>Asteroideae</taxon>
        <taxon>Anthemideae</taxon>
        <taxon>Artemisiinae</taxon>
        <taxon>Artemisia</taxon>
    </lineage>
</organism>
<dbReference type="OrthoDB" id="431378at2759"/>
<keyword evidence="2" id="KW-1185">Reference proteome</keyword>
<reference evidence="1 2" key="1">
    <citation type="journal article" date="2018" name="Mol. Plant">
        <title>The genome of Artemisia annua provides insight into the evolution of Asteraceae family and artemisinin biosynthesis.</title>
        <authorList>
            <person name="Shen Q."/>
            <person name="Zhang L."/>
            <person name="Liao Z."/>
            <person name="Wang S."/>
            <person name="Yan T."/>
            <person name="Shi P."/>
            <person name="Liu M."/>
            <person name="Fu X."/>
            <person name="Pan Q."/>
            <person name="Wang Y."/>
            <person name="Lv Z."/>
            <person name="Lu X."/>
            <person name="Zhang F."/>
            <person name="Jiang W."/>
            <person name="Ma Y."/>
            <person name="Chen M."/>
            <person name="Hao X."/>
            <person name="Li L."/>
            <person name="Tang Y."/>
            <person name="Lv G."/>
            <person name="Zhou Y."/>
            <person name="Sun X."/>
            <person name="Brodelius P.E."/>
            <person name="Rose J.K.C."/>
            <person name="Tang K."/>
        </authorList>
    </citation>
    <scope>NUCLEOTIDE SEQUENCE [LARGE SCALE GENOMIC DNA]</scope>
    <source>
        <strain evidence="2">cv. Huhao1</strain>
        <tissue evidence="1">Leaf</tissue>
    </source>
</reference>
<accession>A0A2U1P557</accession>
<evidence type="ECO:0000313" key="2">
    <source>
        <dbReference type="Proteomes" id="UP000245207"/>
    </source>
</evidence>